<dbReference type="EMBL" id="LGYO01000033">
    <property type="protein sequence ID" value="KNZ41251.1"/>
    <property type="molecule type" value="Genomic_DNA"/>
</dbReference>
<evidence type="ECO:0000313" key="2">
    <source>
        <dbReference type="Proteomes" id="UP000036873"/>
    </source>
</evidence>
<reference evidence="2" key="1">
    <citation type="submission" date="2015-07" db="EMBL/GenBank/DDBJ databases">
        <title>Draft genome sequence of Acetobacterium bakii DSM 8293, a potential psychrophilic chemical producer through syngas fermentation.</title>
        <authorList>
            <person name="Song Y."/>
            <person name="Hwang S."/>
            <person name="Cho B.-K."/>
        </authorList>
    </citation>
    <scope>NUCLEOTIDE SEQUENCE [LARGE SCALE GENOMIC DNA]</scope>
    <source>
        <strain evidence="2">DSM 8239</strain>
    </source>
</reference>
<dbReference type="PATRIC" id="fig|52689.4.peg.1988"/>
<protein>
    <submittedName>
        <fullName evidence="1">EcsC protein family</fullName>
    </submittedName>
</protein>
<organism evidence="1 2">
    <name type="scientific">Acetobacterium bakii</name>
    <dbReference type="NCBI Taxonomy" id="52689"/>
    <lineage>
        <taxon>Bacteria</taxon>
        <taxon>Bacillati</taxon>
        <taxon>Bacillota</taxon>
        <taxon>Clostridia</taxon>
        <taxon>Eubacteriales</taxon>
        <taxon>Eubacteriaceae</taxon>
        <taxon>Acetobacterium</taxon>
    </lineage>
</organism>
<gene>
    <name evidence="1" type="ORF">AKG39_13120</name>
</gene>
<name>A0A0L6TYB3_9FIRM</name>
<evidence type="ECO:0000313" key="1">
    <source>
        <dbReference type="EMBL" id="KNZ41251.1"/>
    </source>
</evidence>
<dbReference type="InterPro" id="IPR024787">
    <property type="entry name" value="EcsC"/>
</dbReference>
<dbReference type="PANTHER" id="PTHR41260">
    <property type="entry name" value="PROTEIN ECSC"/>
    <property type="match status" value="1"/>
</dbReference>
<proteinExistence type="predicted"/>
<dbReference type="STRING" id="52689.AKG39_13120"/>
<sequence>MKKDQILLKQLTIVEKHEQKFLNQKENSYIKLKFTPVINKIQTSIPAKLSSTLDVAFYKGFQLVFEKGNAFVEKTYNKDKIDSEYDLNNYAIDKYINKKYLKNIDKQSKQSKLINESISALEGGVLGLLGIGLPDIPLFIGVIIRTINEIALSYGYQYQTDCEKAYILYLICGAMAKEDARKEYNEKLDLLANNIDTNAGTSVHLETVMKETSDLLSATLLTAKFVQGLPIVGVIGGVVNPLIINKIGKYARIKYRKRYLHSKVNACE</sequence>
<dbReference type="RefSeq" id="WP_050740854.1">
    <property type="nucleotide sequence ID" value="NZ_LGYO01000033.1"/>
</dbReference>
<dbReference type="PANTHER" id="PTHR41260:SF1">
    <property type="entry name" value="PROTEIN ECSC"/>
    <property type="match status" value="1"/>
</dbReference>
<comment type="caution">
    <text evidence="1">The sequence shown here is derived from an EMBL/GenBank/DDBJ whole genome shotgun (WGS) entry which is preliminary data.</text>
</comment>
<dbReference type="Proteomes" id="UP000036873">
    <property type="component" value="Unassembled WGS sequence"/>
</dbReference>
<dbReference type="AlphaFoldDB" id="A0A0L6TYB3"/>
<keyword evidence="2" id="KW-1185">Reference proteome</keyword>
<accession>A0A0L6TYB3</accession>
<dbReference type="Pfam" id="PF12787">
    <property type="entry name" value="EcsC"/>
    <property type="match status" value="1"/>
</dbReference>